<dbReference type="EMBL" id="OX336137">
    <property type="protein sequence ID" value="CAI2719577.1"/>
    <property type="molecule type" value="Genomic_DNA"/>
</dbReference>
<dbReference type="Proteomes" id="UP001157733">
    <property type="component" value="Chromosome"/>
</dbReference>
<protein>
    <submittedName>
        <fullName evidence="1">Uncharacterized protein</fullName>
    </submittedName>
</protein>
<evidence type="ECO:0000313" key="1">
    <source>
        <dbReference type="EMBL" id="CAI2719577.1"/>
    </source>
</evidence>
<gene>
    <name evidence="1" type="ORF">NSPWAT_2721</name>
</gene>
<proteinExistence type="predicted"/>
<dbReference type="RefSeq" id="WP_282012398.1">
    <property type="nucleotide sequence ID" value="NZ_OX336137.1"/>
</dbReference>
<organism evidence="1 2">
    <name type="scientific">Nitrospina watsonii</name>
    <dbReference type="NCBI Taxonomy" id="1323948"/>
    <lineage>
        <taxon>Bacteria</taxon>
        <taxon>Pseudomonadati</taxon>
        <taxon>Nitrospinota/Tectimicrobiota group</taxon>
        <taxon>Nitrospinota</taxon>
        <taxon>Nitrospinia</taxon>
        <taxon>Nitrospinales</taxon>
        <taxon>Nitrospinaceae</taxon>
        <taxon>Nitrospina</taxon>
    </lineage>
</organism>
<reference evidence="1 2" key="1">
    <citation type="submission" date="2022-09" db="EMBL/GenBank/DDBJ databases">
        <authorList>
            <person name="Kop L."/>
        </authorList>
    </citation>
    <scope>NUCLEOTIDE SEQUENCE [LARGE SCALE GENOMIC DNA]</scope>
    <source>
        <strain evidence="1 2">347</strain>
    </source>
</reference>
<accession>A0ABN8W0P7</accession>
<keyword evidence="2" id="KW-1185">Reference proteome</keyword>
<evidence type="ECO:0000313" key="2">
    <source>
        <dbReference type="Proteomes" id="UP001157733"/>
    </source>
</evidence>
<sequence>MHEVYREASIEDVQRILSYCCHHNVTNGGLFEVFTTPGTDTHMVIVNSGGDDQPLEQFRPLGAFYLNYTRPGAITIEIDDPHFDGMPERKHHVAAVRQVIDLLLKHAYPGTTLSFNDLPSIPKS</sequence>
<name>A0ABN8W0P7_9BACT</name>